<accession>A0ABP7KYY8</accession>
<comment type="similarity">
    <text evidence="1">Belongs to the peptidase S9A family.</text>
</comment>
<reference evidence="8" key="1">
    <citation type="journal article" date="2019" name="Int. J. Syst. Evol. Microbiol.">
        <title>The Global Catalogue of Microorganisms (GCM) 10K type strain sequencing project: providing services to taxonomists for standard genome sequencing and annotation.</title>
        <authorList>
            <consortium name="The Broad Institute Genomics Platform"/>
            <consortium name="The Broad Institute Genome Sequencing Center for Infectious Disease"/>
            <person name="Wu L."/>
            <person name="Ma J."/>
        </authorList>
    </citation>
    <scope>NUCLEOTIDE SEQUENCE [LARGE SCALE GENOMIC DNA]</scope>
    <source>
        <strain evidence="8">JCM 17021</strain>
    </source>
</reference>
<sequence length="738" mass="82364">MIIPPVAAQKPVERVHHNDVYVDNYEWLRDKESPEVISHLEAENAYTDARTEHLTLLQEQIFEEITDRTQETDLSVPVRRGKWWYYTRTVEGLEYGIHCRAPIDGPDDWDPPVVSPTNGATVHGQTDEVPTVPGEQVLLDDNAEAAAHDFYSLGSFDLSSDGGLLLYGVDTEGDERYTLRIRDIDPTRIRRPASVADDDDETVDLSTDNLSDEIPGTAAGAMFDRSGTYVFYTTVDEAWRPDTVWRHEIGTPRESDVSVFHEPDERFWVGVGRTRSRAYLVIEAGSSVTSETRLLASDDPTGEFAVVWPRREGVEYDVEHAVIGGEDRLLIVHNHNAVNFELVSVAAADPQGDALIMLPHNPAVRLESVDAFRDFCVVEYRSEGLTRVAIARRDDQKKIGLTELKFDEKLYSVGTMGNPEWEQPTIRLNYTSFVTPSTVYDVVVATGERRLRKQQPVLGGYDPTLFEQRREWATATDGTRIPISLVYRRDLVTPGVPAPTLLYGYGAYEHSVDPGFGISRLSLLDRGMIFAVAHVRGGGEMGRLWYESGKKLHKRNSFTDFADCAEHLIDAGYTEADRLVADGGSAGGLLVGAVANMTPHLFSGILAGVPFVDPLTSILDPSLPLTVIEWDEWGDPLHDPEVYAYMKSYSPLENVRDKHYPRILATTSLNDTRVLYVEPAKWVAKLREVNADVLLKTEMSAGHGGVSGRYNAWRERAFEYAWIIDAAGAHPTGEGRRA</sequence>
<evidence type="ECO:0000256" key="2">
    <source>
        <dbReference type="ARBA" id="ARBA00022670"/>
    </source>
</evidence>
<feature type="domain" description="Peptidase S9A N-terminal" evidence="6">
    <location>
        <begin position="4"/>
        <end position="455"/>
    </location>
</feature>
<evidence type="ECO:0000313" key="8">
    <source>
        <dbReference type="Proteomes" id="UP001501803"/>
    </source>
</evidence>
<dbReference type="Proteomes" id="UP001501803">
    <property type="component" value="Unassembled WGS sequence"/>
</dbReference>
<feature type="domain" description="Peptidase S9 prolyl oligopeptidase catalytic" evidence="5">
    <location>
        <begin position="519"/>
        <end position="728"/>
    </location>
</feature>
<dbReference type="InterPro" id="IPR029058">
    <property type="entry name" value="AB_hydrolase_fold"/>
</dbReference>
<gene>
    <name evidence="7" type="ORF">GCM10022381_35580</name>
</gene>
<dbReference type="Gene3D" id="3.40.50.1820">
    <property type="entry name" value="alpha/beta hydrolase"/>
    <property type="match status" value="1"/>
</dbReference>
<keyword evidence="8" id="KW-1185">Reference proteome</keyword>
<evidence type="ECO:0000259" key="6">
    <source>
        <dbReference type="Pfam" id="PF02897"/>
    </source>
</evidence>
<dbReference type="SUPFAM" id="SSF50993">
    <property type="entry name" value="Peptidase/esterase 'gauge' domain"/>
    <property type="match status" value="1"/>
</dbReference>
<dbReference type="SUPFAM" id="SSF53474">
    <property type="entry name" value="alpha/beta-Hydrolases"/>
    <property type="match status" value="1"/>
</dbReference>
<proteinExistence type="inferred from homology"/>
<dbReference type="PANTHER" id="PTHR11757:SF19">
    <property type="entry name" value="PROLYL ENDOPEPTIDASE-LIKE"/>
    <property type="match status" value="1"/>
</dbReference>
<dbReference type="InterPro" id="IPR051543">
    <property type="entry name" value="Serine_Peptidase_S9A"/>
</dbReference>
<keyword evidence="4" id="KW-0720">Serine protease</keyword>
<dbReference type="EMBL" id="BAABCN010000014">
    <property type="protein sequence ID" value="GAA3890564.1"/>
    <property type="molecule type" value="Genomic_DNA"/>
</dbReference>
<dbReference type="PANTHER" id="PTHR11757">
    <property type="entry name" value="PROTEASE FAMILY S9A OLIGOPEPTIDASE"/>
    <property type="match status" value="1"/>
</dbReference>
<evidence type="ECO:0000256" key="3">
    <source>
        <dbReference type="ARBA" id="ARBA00022801"/>
    </source>
</evidence>
<dbReference type="Pfam" id="PF00326">
    <property type="entry name" value="Peptidase_S9"/>
    <property type="match status" value="1"/>
</dbReference>
<dbReference type="Pfam" id="PF02897">
    <property type="entry name" value="Peptidase_S9_N"/>
    <property type="match status" value="1"/>
</dbReference>
<evidence type="ECO:0000256" key="4">
    <source>
        <dbReference type="ARBA" id="ARBA00022825"/>
    </source>
</evidence>
<evidence type="ECO:0000259" key="5">
    <source>
        <dbReference type="Pfam" id="PF00326"/>
    </source>
</evidence>
<organism evidence="7 8">
    <name type="scientific">Leifsonia kafniensis</name>
    <dbReference type="NCBI Taxonomy" id="475957"/>
    <lineage>
        <taxon>Bacteria</taxon>
        <taxon>Bacillati</taxon>
        <taxon>Actinomycetota</taxon>
        <taxon>Actinomycetes</taxon>
        <taxon>Micrococcales</taxon>
        <taxon>Microbacteriaceae</taxon>
        <taxon>Leifsonia</taxon>
    </lineage>
</organism>
<evidence type="ECO:0000313" key="7">
    <source>
        <dbReference type="EMBL" id="GAA3890564.1"/>
    </source>
</evidence>
<keyword evidence="3" id="KW-0378">Hydrolase</keyword>
<dbReference type="InterPro" id="IPR001375">
    <property type="entry name" value="Peptidase_S9_cat"/>
</dbReference>
<dbReference type="Gene3D" id="2.130.10.120">
    <property type="entry name" value="Prolyl oligopeptidase, N-terminal domain"/>
    <property type="match status" value="1"/>
</dbReference>
<dbReference type="InterPro" id="IPR002470">
    <property type="entry name" value="Peptidase_S9A"/>
</dbReference>
<comment type="caution">
    <text evidence="7">The sequence shown here is derived from an EMBL/GenBank/DDBJ whole genome shotgun (WGS) entry which is preliminary data.</text>
</comment>
<name>A0ABP7KYY8_9MICO</name>
<dbReference type="RefSeq" id="WP_345069162.1">
    <property type="nucleotide sequence ID" value="NZ_BAABCN010000014.1"/>
</dbReference>
<dbReference type="InterPro" id="IPR023302">
    <property type="entry name" value="Pept_S9A_N"/>
</dbReference>
<protein>
    <submittedName>
        <fullName evidence="7">S9 family peptidase</fullName>
    </submittedName>
</protein>
<keyword evidence="2" id="KW-0645">Protease</keyword>
<evidence type="ECO:0000256" key="1">
    <source>
        <dbReference type="ARBA" id="ARBA00005228"/>
    </source>
</evidence>
<dbReference type="PRINTS" id="PR00862">
    <property type="entry name" value="PROLIGOPTASE"/>
</dbReference>